<evidence type="ECO:0000313" key="1">
    <source>
        <dbReference type="EMBL" id="LAB22218.1"/>
    </source>
</evidence>
<dbReference type="EMBL" id="IACM01029310">
    <property type="protein sequence ID" value="LAB22218.1"/>
    <property type="molecule type" value="Transcribed_RNA"/>
</dbReference>
<protein>
    <recommendedName>
        <fullName evidence="2">Integrase catalytic domain-containing protein</fullName>
    </recommendedName>
</protein>
<name>A0A2D4LMW4_9SAUR</name>
<dbReference type="GO" id="GO:0003676">
    <property type="term" value="F:nucleic acid binding"/>
    <property type="evidence" value="ECO:0007669"/>
    <property type="project" value="InterPro"/>
</dbReference>
<organism evidence="1">
    <name type="scientific">Micrurus spixii</name>
    <name type="common">Amazon coral snake</name>
    <dbReference type="NCBI Taxonomy" id="129469"/>
    <lineage>
        <taxon>Eukaryota</taxon>
        <taxon>Metazoa</taxon>
        <taxon>Chordata</taxon>
        <taxon>Craniata</taxon>
        <taxon>Vertebrata</taxon>
        <taxon>Euteleostomi</taxon>
        <taxon>Lepidosauria</taxon>
        <taxon>Squamata</taxon>
        <taxon>Bifurcata</taxon>
        <taxon>Unidentata</taxon>
        <taxon>Episquamata</taxon>
        <taxon>Toxicofera</taxon>
        <taxon>Serpentes</taxon>
        <taxon>Colubroidea</taxon>
        <taxon>Elapidae</taxon>
        <taxon>Elapinae</taxon>
        <taxon>Micrurus</taxon>
    </lineage>
</organism>
<accession>A0A2D4LMW4</accession>
<dbReference type="InterPro" id="IPR012337">
    <property type="entry name" value="RNaseH-like_sf"/>
</dbReference>
<dbReference type="SUPFAM" id="SSF53098">
    <property type="entry name" value="Ribonuclease H-like"/>
    <property type="match status" value="1"/>
</dbReference>
<dbReference type="InterPro" id="IPR036397">
    <property type="entry name" value="RNaseH_sf"/>
</dbReference>
<reference evidence="1" key="1">
    <citation type="submission" date="2017-07" db="EMBL/GenBank/DDBJ databases">
        <authorList>
            <person name="Mikheyev A."/>
            <person name="Grau M."/>
        </authorList>
    </citation>
    <scope>NUCLEOTIDE SEQUENCE</scope>
    <source>
        <tissue evidence="1">Venom_gland</tissue>
    </source>
</reference>
<proteinExistence type="predicted"/>
<reference evidence="1" key="2">
    <citation type="submission" date="2017-11" db="EMBL/GenBank/DDBJ databases">
        <title>Coralsnake Venomics: Analyses of Venom Gland Transcriptomes and Proteomes of Six Brazilian Taxa.</title>
        <authorList>
            <person name="Aird S.D."/>
            <person name="Jorge da Silva N."/>
            <person name="Qiu L."/>
            <person name="Villar-Briones A."/>
            <person name="Aparecida-Saddi V."/>
            <person name="Campos-Telles M.P."/>
            <person name="Grau M."/>
            <person name="Mikheyev A.S."/>
        </authorList>
    </citation>
    <scope>NUCLEOTIDE SEQUENCE</scope>
    <source>
        <tissue evidence="1">Venom_gland</tissue>
    </source>
</reference>
<evidence type="ECO:0008006" key="2">
    <source>
        <dbReference type="Google" id="ProtNLM"/>
    </source>
</evidence>
<sequence length="107" mass="12222">MPPIPTGLGLEFVHQINKHLVEALGVKWHQYCSFHPQSSRKSERANRTIKPIITKFCLETHLSWVEVLPMALYAMRTIPQTSLKLSPFELLYDCVIYTDPGVSRLGT</sequence>
<dbReference type="AlphaFoldDB" id="A0A2D4LMW4"/>
<dbReference type="Gene3D" id="3.30.420.10">
    <property type="entry name" value="Ribonuclease H-like superfamily/Ribonuclease H"/>
    <property type="match status" value="1"/>
</dbReference>